<dbReference type="Proteomes" id="UP000770015">
    <property type="component" value="Unassembled WGS sequence"/>
</dbReference>
<accession>A0A9P8V1H5</accession>
<feature type="region of interest" description="Disordered" evidence="4">
    <location>
        <begin position="64"/>
        <end position="98"/>
    </location>
</feature>
<dbReference type="CDD" id="cd12148">
    <property type="entry name" value="fungal_TF_MHR"/>
    <property type="match status" value="1"/>
</dbReference>
<proteinExistence type="predicted"/>
<dbReference type="InterPro" id="IPR007219">
    <property type="entry name" value="XnlR_reg_dom"/>
</dbReference>
<keyword evidence="3" id="KW-0539">Nucleus</keyword>
<dbReference type="GO" id="GO:0003677">
    <property type="term" value="F:DNA binding"/>
    <property type="evidence" value="ECO:0007669"/>
    <property type="project" value="InterPro"/>
</dbReference>
<sequence length="744" mass="83713">MDIDDRRSLSSNEATRDGESRDGGRVRKRKRLVISCSECHRRKQKCDRGLPCANCKSRNKESACHYEAGAAPSEKERRKSPLETEDQDRRGGQTLPPFESLSTAAANWGYSQAGGSTLGFLKKIETVNGETGFSAASMPPADDEFAVRERYKSLIRQLPAKSYIQRLVDVYFNEFNDTYFALDEDVFRAQLTDWNNLPFTVLSSAGPQGLSPDLRVFPALLFQVLAMALLVLTDEPHEFYDHLKYAGNMTFEDLAADYSDSGVGTLTLLGKRQITLTTVQAGFLRANYLKYTGKVTESWHSISTSIKDAQEIGMHRDSLDPRPASNALEDVLENQWLIQRRRRMYMTLLVWDVHCGVVLGRPGTIDWRSGPPTLPVDAPMPKDRRQTPVVIRDEERDPPTPVTMQIALYHLIQPLVKVQELEQDGPCPKSYDKVDRVHEMTMRIYEEMPPYLRLDNPDTRWDNHPACKWVPAARNFTAQIHYFDFIAVHRPYVFHRKRSRIEALHASMRMLDCHLETFRGLDPKTYRNFLLFFGSFDAVVMMASIFIFFPREHIDLAPKALVEFQETQARFEAIGERNKLAKAARGVLQAIYVKFKKAIEGQGPPMSVSSGHSTIDSPDSGRDSACTMGTSVDMHLSNAPGLTPGSSSSQYTSPASTIPRKMEDPSQYLAQPEWGMAGNLNFDFNNMAPLFPMGDIIYNDLTSMDNSMNWGVGAAAAAPVPAFEGDFGGDSFWSLMNQYNPGPM</sequence>
<feature type="compositionally biased region" description="Basic and acidic residues" evidence="4">
    <location>
        <begin position="1"/>
        <end position="25"/>
    </location>
</feature>
<dbReference type="GO" id="GO:0005634">
    <property type="term" value="C:nucleus"/>
    <property type="evidence" value="ECO:0007669"/>
    <property type="project" value="UniProtKB-SubCell"/>
</dbReference>
<dbReference type="SUPFAM" id="SSF57701">
    <property type="entry name" value="Zn2/Cys6 DNA-binding domain"/>
    <property type="match status" value="1"/>
</dbReference>
<evidence type="ECO:0000313" key="7">
    <source>
        <dbReference type="Proteomes" id="UP000770015"/>
    </source>
</evidence>
<dbReference type="OrthoDB" id="10263753at2759"/>
<dbReference type="GO" id="GO:0008270">
    <property type="term" value="F:zinc ion binding"/>
    <property type="evidence" value="ECO:0007669"/>
    <property type="project" value="InterPro"/>
</dbReference>
<feature type="region of interest" description="Disordered" evidence="4">
    <location>
        <begin position="604"/>
        <end position="663"/>
    </location>
</feature>
<dbReference type="PANTHER" id="PTHR31001">
    <property type="entry name" value="UNCHARACTERIZED TRANSCRIPTIONAL REGULATORY PROTEIN"/>
    <property type="match status" value="1"/>
</dbReference>
<dbReference type="PROSITE" id="PS00463">
    <property type="entry name" value="ZN2_CY6_FUNGAL_1"/>
    <property type="match status" value="1"/>
</dbReference>
<dbReference type="InterPro" id="IPR050613">
    <property type="entry name" value="Sec_Metabolite_Reg"/>
</dbReference>
<feature type="compositionally biased region" description="Basic and acidic residues" evidence="4">
    <location>
        <begin position="73"/>
        <end position="91"/>
    </location>
</feature>
<dbReference type="Pfam" id="PF00172">
    <property type="entry name" value="Zn_clus"/>
    <property type="match status" value="1"/>
</dbReference>
<dbReference type="PANTHER" id="PTHR31001:SF87">
    <property type="entry name" value="COL-21"/>
    <property type="match status" value="1"/>
</dbReference>
<evidence type="ECO:0000256" key="1">
    <source>
        <dbReference type="ARBA" id="ARBA00004123"/>
    </source>
</evidence>
<dbReference type="Gene3D" id="4.10.240.10">
    <property type="entry name" value="Zn(2)-C6 fungal-type DNA-binding domain"/>
    <property type="match status" value="1"/>
</dbReference>
<dbReference type="PROSITE" id="PS50048">
    <property type="entry name" value="ZN2_CY6_FUNGAL_2"/>
    <property type="match status" value="1"/>
</dbReference>
<dbReference type="EMBL" id="JAGSXJ010000036">
    <property type="protein sequence ID" value="KAH6666465.1"/>
    <property type="molecule type" value="Genomic_DNA"/>
</dbReference>
<comment type="caution">
    <text evidence="6">The sequence shown here is derived from an EMBL/GenBank/DDBJ whole genome shotgun (WGS) entry which is preliminary data.</text>
</comment>
<keyword evidence="2" id="KW-0479">Metal-binding</keyword>
<name>A0A9P8V1H5_9PEZI</name>
<evidence type="ECO:0000256" key="4">
    <source>
        <dbReference type="SAM" id="MobiDB-lite"/>
    </source>
</evidence>
<dbReference type="InterPro" id="IPR001138">
    <property type="entry name" value="Zn2Cys6_DnaBD"/>
</dbReference>
<keyword evidence="7" id="KW-1185">Reference proteome</keyword>
<comment type="subcellular location">
    <subcellularLocation>
        <location evidence="1">Nucleus</location>
    </subcellularLocation>
</comment>
<feature type="domain" description="Zn(2)-C6 fungal-type" evidence="5">
    <location>
        <begin position="35"/>
        <end position="66"/>
    </location>
</feature>
<dbReference type="Pfam" id="PF04082">
    <property type="entry name" value="Fungal_trans"/>
    <property type="match status" value="1"/>
</dbReference>
<evidence type="ECO:0000256" key="2">
    <source>
        <dbReference type="ARBA" id="ARBA00022723"/>
    </source>
</evidence>
<evidence type="ECO:0000259" key="5">
    <source>
        <dbReference type="PROSITE" id="PS50048"/>
    </source>
</evidence>
<feature type="compositionally biased region" description="Polar residues" evidence="4">
    <location>
        <begin position="607"/>
        <end position="617"/>
    </location>
</feature>
<evidence type="ECO:0000313" key="6">
    <source>
        <dbReference type="EMBL" id="KAH6666465.1"/>
    </source>
</evidence>
<feature type="compositionally biased region" description="Low complexity" evidence="4">
    <location>
        <begin position="646"/>
        <end position="656"/>
    </location>
</feature>
<dbReference type="SMART" id="SM00066">
    <property type="entry name" value="GAL4"/>
    <property type="match status" value="1"/>
</dbReference>
<dbReference type="CDD" id="cd00067">
    <property type="entry name" value="GAL4"/>
    <property type="match status" value="1"/>
</dbReference>
<organism evidence="6 7">
    <name type="scientific">Plectosphaerella plurivora</name>
    <dbReference type="NCBI Taxonomy" id="936078"/>
    <lineage>
        <taxon>Eukaryota</taxon>
        <taxon>Fungi</taxon>
        <taxon>Dikarya</taxon>
        <taxon>Ascomycota</taxon>
        <taxon>Pezizomycotina</taxon>
        <taxon>Sordariomycetes</taxon>
        <taxon>Hypocreomycetidae</taxon>
        <taxon>Glomerellales</taxon>
        <taxon>Plectosphaerellaceae</taxon>
        <taxon>Plectosphaerella</taxon>
    </lineage>
</organism>
<protein>
    <recommendedName>
        <fullName evidence="5">Zn(2)-C6 fungal-type domain-containing protein</fullName>
    </recommendedName>
</protein>
<evidence type="ECO:0000256" key="3">
    <source>
        <dbReference type="ARBA" id="ARBA00023242"/>
    </source>
</evidence>
<dbReference type="AlphaFoldDB" id="A0A9P8V1H5"/>
<dbReference type="GO" id="GO:0000981">
    <property type="term" value="F:DNA-binding transcription factor activity, RNA polymerase II-specific"/>
    <property type="evidence" value="ECO:0007669"/>
    <property type="project" value="InterPro"/>
</dbReference>
<gene>
    <name evidence="6" type="ORF">F5X68DRAFT_176911</name>
</gene>
<feature type="region of interest" description="Disordered" evidence="4">
    <location>
        <begin position="1"/>
        <end position="27"/>
    </location>
</feature>
<dbReference type="GO" id="GO:0006351">
    <property type="term" value="P:DNA-templated transcription"/>
    <property type="evidence" value="ECO:0007669"/>
    <property type="project" value="InterPro"/>
</dbReference>
<dbReference type="InterPro" id="IPR036864">
    <property type="entry name" value="Zn2-C6_fun-type_DNA-bd_sf"/>
</dbReference>
<reference evidence="6" key="1">
    <citation type="journal article" date="2021" name="Nat. Commun.">
        <title>Genetic determinants of endophytism in the Arabidopsis root mycobiome.</title>
        <authorList>
            <person name="Mesny F."/>
            <person name="Miyauchi S."/>
            <person name="Thiergart T."/>
            <person name="Pickel B."/>
            <person name="Atanasova L."/>
            <person name="Karlsson M."/>
            <person name="Huettel B."/>
            <person name="Barry K.W."/>
            <person name="Haridas S."/>
            <person name="Chen C."/>
            <person name="Bauer D."/>
            <person name="Andreopoulos W."/>
            <person name="Pangilinan J."/>
            <person name="LaButti K."/>
            <person name="Riley R."/>
            <person name="Lipzen A."/>
            <person name="Clum A."/>
            <person name="Drula E."/>
            <person name="Henrissat B."/>
            <person name="Kohler A."/>
            <person name="Grigoriev I.V."/>
            <person name="Martin F.M."/>
            <person name="Hacquard S."/>
        </authorList>
    </citation>
    <scope>NUCLEOTIDE SEQUENCE</scope>
    <source>
        <strain evidence="6">MPI-SDFR-AT-0117</strain>
    </source>
</reference>